<evidence type="ECO:0000256" key="1">
    <source>
        <dbReference type="SAM" id="SignalP"/>
    </source>
</evidence>
<organism evidence="2 3">
    <name type="scientific">Crassostrea virginica</name>
    <name type="common">Eastern oyster</name>
    <dbReference type="NCBI Taxonomy" id="6565"/>
    <lineage>
        <taxon>Eukaryota</taxon>
        <taxon>Metazoa</taxon>
        <taxon>Spiralia</taxon>
        <taxon>Lophotrochozoa</taxon>
        <taxon>Mollusca</taxon>
        <taxon>Bivalvia</taxon>
        <taxon>Autobranchia</taxon>
        <taxon>Pteriomorphia</taxon>
        <taxon>Ostreida</taxon>
        <taxon>Ostreoidea</taxon>
        <taxon>Ostreidae</taxon>
        <taxon>Crassostrea</taxon>
    </lineage>
</organism>
<dbReference type="KEGG" id="cvn:111126276"/>
<feature type="chain" id="PRO_5034084342" evidence="1">
    <location>
        <begin position="17"/>
        <end position="531"/>
    </location>
</feature>
<dbReference type="AlphaFoldDB" id="A0A8B8DEE0"/>
<keyword evidence="1" id="KW-0732">Signal</keyword>
<proteinExistence type="predicted"/>
<evidence type="ECO:0000313" key="2">
    <source>
        <dbReference type="Proteomes" id="UP000694844"/>
    </source>
</evidence>
<keyword evidence="2" id="KW-1185">Reference proteome</keyword>
<dbReference type="OrthoDB" id="10335463at2759"/>
<dbReference type="GeneID" id="111126276"/>
<evidence type="ECO:0000313" key="3">
    <source>
        <dbReference type="RefSeq" id="XP_022326502.1"/>
    </source>
</evidence>
<name>A0A8B8DEE0_CRAVI</name>
<dbReference type="Proteomes" id="UP000694844">
    <property type="component" value="Chromosome 3"/>
</dbReference>
<sequence>MRVAWIVLGLLAVTAARSMKKRSDEEENHWVSGFLAGTDNDFDDAKKASIVQNILSDMKYFQAIVEKTLNGDNADQGKFEVLGMLSGAIQLVKMHEEKAEAGHSLIPVAQVSIPAGCTKDDVIALKECPLMVNRVLNCIKGGSQAVIEVLASTSASFEEKVGALKAMILKITEELDNIRMLFEHCTQPFLPKHWEQAWKLTEADISNPDEAEKKLEEVGYRIYEDVKAIRDNLNILLSGKGSEKEFKEAEKHLTGAVMLAKLHEEEGAGTVQPDAIPVEPRCSLEEINKLTDCGERYFRVGTCMKDAVEKMIARMENHNRDYVALAKYIKGMVLNIAKVPEILEEIERSCSRVDIQHWEKAWLITEEELKDPANLEKFKELGMRIHNDLVGVRENLAAILEGRGGDFGLALQHLDAAVKLATLHEEQGAQSITPADIPIDAECTSAAVSALDGCESRAIRIGTCIKKTVDKVLEVMRNNKEIVEVAMFTKGSVLNIAKAEAVVKDVIAYCNENDTEKKLKRELLKLLKMAN</sequence>
<reference evidence="3" key="1">
    <citation type="submission" date="2025-08" db="UniProtKB">
        <authorList>
            <consortium name="RefSeq"/>
        </authorList>
    </citation>
    <scope>IDENTIFICATION</scope>
    <source>
        <tissue evidence="3">Whole sample</tissue>
    </source>
</reference>
<gene>
    <name evidence="3" type="primary">LOC111126276</name>
</gene>
<protein>
    <submittedName>
        <fullName evidence="3">Uncharacterized protein LOC111126276</fullName>
    </submittedName>
</protein>
<dbReference type="RefSeq" id="XP_022326502.1">
    <property type="nucleotide sequence ID" value="XM_022470794.1"/>
</dbReference>
<accession>A0A8B8DEE0</accession>
<feature type="signal peptide" evidence="1">
    <location>
        <begin position="1"/>
        <end position="16"/>
    </location>
</feature>